<name>A0A3G3K1C2_9BACL</name>
<dbReference type="Proteomes" id="UP000269097">
    <property type="component" value="Chromosome"/>
</dbReference>
<evidence type="ECO:0000256" key="1">
    <source>
        <dbReference type="ARBA" id="ARBA00000085"/>
    </source>
</evidence>
<dbReference type="SUPFAM" id="SSF52172">
    <property type="entry name" value="CheY-like"/>
    <property type="match status" value="1"/>
</dbReference>
<dbReference type="Gene3D" id="3.30.450.20">
    <property type="entry name" value="PAS domain"/>
    <property type="match status" value="6"/>
</dbReference>
<evidence type="ECO:0000256" key="5">
    <source>
        <dbReference type="ARBA" id="ARBA00022475"/>
    </source>
</evidence>
<comment type="similarity">
    <text evidence="3">In the N-terminal section; belongs to the phytochrome family.</text>
</comment>
<dbReference type="FunFam" id="2.10.70.100:FF:000001">
    <property type="entry name" value="Sensory transduction histidine kinase"/>
    <property type="match status" value="1"/>
</dbReference>
<evidence type="ECO:0000259" key="23">
    <source>
        <dbReference type="PROSITE" id="PS50110"/>
    </source>
</evidence>
<dbReference type="Pfam" id="PF00512">
    <property type="entry name" value="HisKA"/>
    <property type="match status" value="1"/>
</dbReference>
<evidence type="ECO:0000256" key="16">
    <source>
        <dbReference type="ARBA" id="ARBA00023136"/>
    </source>
</evidence>
<dbReference type="Gene3D" id="3.40.50.2300">
    <property type="match status" value="1"/>
</dbReference>
<dbReference type="InterPro" id="IPR036097">
    <property type="entry name" value="HisK_dim/P_sf"/>
</dbReference>
<dbReference type="GO" id="GO:0006355">
    <property type="term" value="P:regulation of DNA-templated transcription"/>
    <property type="evidence" value="ECO:0007669"/>
    <property type="project" value="InterPro"/>
</dbReference>
<dbReference type="PROSITE" id="PS50112">
    <property type="entry name" value="PAS"/>
    <property type="match status" value="5"/>
</dbReference>
<dbReference type="Pfam" id="PF00072">
    <property type="entry name" value="Response_reg"/>
    <property type="match status" value="1"/>
</dbReference>
<evidence type="ECO:0000259" key="22">
    <source>
        <dbReference type="PROSITE" id="PS50109"/>
    </source>
</evidence>
<dbReference type="PROSITE" id="PS50113">
    <property type="entry name" value="PAC"/>
    <property type="match status" value="5"/>
</dbReference>
<dbReference type="CDD" id="cd17546">
    <property type="entry name" value="REC_hyHK_CKI1_RcsC-like"/>
    <property type="match status" value="1"/>
</dbReference>
<dbReference type="InterPro" id="IPR001789">
    <property type="entry name" value="Sig_transdc_resp-reg_receiver"/>
</dbReference>
<evidence type="ECO:0000256" key="18">
    <source>
        <dbReference type="ARBA" id="ARBA00068150"/>
    </source>
</evidence>
<keyword evidence="15" id="KW-0902">Two-component regulatory system</keyword>
<evidence type="ECO:0000256" key="21">
    <source>
        <dbReference type="SAM" id="Coils"/>
    </source>
</evidence>
<reference evidence="26 27" key="1">
    <citation type="submission" date="2018-10" db="EMBL/GenBank/DDBJ databases">
        <title>Genome Sequence of Cohnella sp.</title>
        <authorList>
            <person name="Srinivasan S."/>
            <person name="Kim M.K."/>
        </authorList>
    </citation>
    <scope>NUCLEOTIDE SEQUENCE [LARGE SCALE GENOMIC DNA]</scope>
    <source>
        <strain evidence="26 27">18JY8-7</strain>
    </source>
</reference>
<keyword evidence="11" id="KW-0547">Nucleotide-binding</keyword>
<dbReference type="FunFam" id="3.30.565.10:FF:000010">
    <property type="entry name" value="Sensor histidine kinase RcsC"/>
    <property type="match status" value="1"/>
</dbReference>
<evidence type="ECO:0000256" key="7">
    <source>
        <dbReference type="ARBA" id="ARBA00022553"/>
    </source>
</evidence>
<dbReference type="CDD" id="cd00130">
    <property type="entry name" value="PAS"/>
    <property type="match status" value="6"/>
</dbReference>
<feature type="domain" description="PAC" evidence="25">
    <location>
        <begin position="89"/>
        <end position="142"/>
    </location>
</feature>
<feature type="domain" description="Histidine kinase" evidence="22">
    <location>
        <begin position="781"/>
        <end position="1003"/>
    </location>
</feature>
<evidence type="ECO:0000256" key="6">
    <source>
        <dbReference type="ARBA" id="ARBA00022519"/>
    </source>
</evidence>
<dbReference type="GO" id="GO:0000155">
    <property type="term" value="F:phosphorelay sensor kinase activity"/>
    <property type="evidence" value="ECO:0007669"/>
    <property type="project" value="InterPro"/>
</dbReference>
<dbReference type="SUPFAM" id="SSF47384">
    <property type="entry name" value="Homodimeric domain of signal transducing histidine kinase"/>
    <property type="match status" value="1"/>
</dbReference>
<evidence type="ECO:0000256" key="8">
    <source>
        <dbReference type="ARBA" id="ARBA00022679"/>
    </source>
</evidence>
<dbReference type="Gene3D" id="1.10.287.130">
    <property type="match status" value="1"/>
</dbReference>
<dbReference type="InterPro" id="IPR035965">
    <property type="entry name" value="PAS-like_dom_sf"/>
</dbReference>
<dbReference type="Pfam" id="PF00989">
    <property type="entry name" value="PAS"/>
    <property type="match status" value="2"/>
</dbReference>
<feature type="domain" description="PAS" evidence="24">
    <location>
        <begin position="384"/>
        <end position="457"/>
    </location>
</feature>
<dbReference type="SUPFAM" id="SSF55874">
    <property type="entry name" value="ATPase domain of HSP90 chaperone/DNA topoisomerase II/histidine kinase"/>
    <property type="match status" value="1"/>
</dbReference>
<dbReference type="SMART" id="SM00388">
    <property type="entry name" value="HisKA"/>
    <property type="match status" value="1"/>
</dbReference>
<dbReference type="GO" id="GO:0005886">
    <property type="term" value="C:plasma membrane"/>
    <property type="evidence" value="ECO:0007669"/>
    <property type="project" value="UniProtKB-SubCell"/>
</dbReference>
<dbReference type="InterPro" id="IPR005467">
    <property type="entry name" value="His_kinase_dom"/>
</dbReference>
<comment type="catalytic activity">
    <reaction evidence="1">
        <text>ATP + protein L-histidine = ADP + protein N-phospho-L-histidine.</text>
        <dbReference type="EC" id="2.7.13.3"/>
    </reaction>
</comment>
<dbReference type="Gene3D" id="2.10.70.100">
    <property type="match status" value="1"/>
</dbReference>
<accession>A0A3G3K1C2</accession>
<feature type="domain" description="PAC" evidence="25">
    <location>
        <begin position="585"/>
        <end position="636"/>
    </location>
</feature>
<dbReference type="SMART" id="SM00086">
    <property type="entry name" value="PAC"/>
    <property type="match status" value="6"/>
</dbReference>
<dbReference type="AlphaFoldDB" id="A0A3G3K1C2"/>
<dbReference type="GO" id="GO:0005524">
    <property type="term" value="F:ATP binding"/>
    <property type="evidence" value="ECO:0007669"/>
    <property type="project" value="UniProtKB-KW"/>
</dbReference>
<feature type="domain" description="PAS" evidence="24">
    <location>
        <begin position="143"/>
        <end position="198"/>
    </location>
</feature>
<keyword evidence="5" id="KW-1003">Cell membrane</keyword>
<evidence type="ECO:0000256" key="4">
    <source>
        <dbReference type="ARBA" id="ARBA00012438"/>
    </source>
</evidence>
<dbReference type="PRINTS" id="PR00344">
    <property type="entry name" value="BCTRLSENSOR"/>
</dbReference>
<evidence type="ECO:0000313" key="27">
    <source>
        <dbReference type="Proteomes" id="UP000269097"/>
    </source>
</evidence>
<keyword evidence="12" id="KW-0418">Kinase</keyword>
<dbReference type="PANTHER" id="PTHR43047">
    <property type="entry name" value="TWO-COMPONENT HISTIDINE PROTEIN KINASE"/>
    <property type="match status" value="1"/>
</dbReference>
<dbReference type="SMART" id="SM00091">
    <property type="entry name" value="PAS"/>
    <property type="match status" value="6"/>
</dbReference>
<evidence type="ECO:0000256" key="3">
    <source>
        <dbReference type="ARBA" id="ARBA00006402"/>
    </source>
</evidence>
<keyword evidence="14" id="KW-1133">Transmembrane helix</keyword>
<feature type="domain" description="PAC" evidence="25">
    <location>
        <begin position="459"/>
        <end position="512"/>
    </location>
</feature>
<dbReference type="RefSeq" id="WP_123042446.1">
    <property type="nucleotide sequence ID" value="NZ_CP033433.1"/>
</dbReference>
<evidence type="ECO:0000256" key="2">
    <source>
        <dbReference type="ARBA" id="ARBA00004429"/>
    </source>
</evidence>
<dbReference type="EC" id="2.7.13.3" evidence="4"/>
<dbReference type="PANTHER" id="PTHR43047:SF72">
    <property type="entry name" value="OSMOSENSING HISTIDINE PROTEIN KINASE SLN1"/>
    <property type="match status" value="1"/>
</dbReference>
<evidence type="ECO:0000256" key="20">
    <source>
        <dbReference type="PROSITE-ProRule" id="PRU00169"/>
    </source>
</evidence>
<feature type="domain" description="PAC" evidence="25">
    <location>
        <begin position="331"/>
        <end position="383"/>
    </location>
</feature>
<evidence type="ECO:0000256" key="9">
    <source>
        <dbReference type="ARBA" id="ARBA00022692"/>
    </source>
</evidence>
<sequence>MRRGAKMTDACVGHPSIFEHIYRHAPIGIAVAAPDDGRWIRVNGALCRMLGYTEEELLSMHDKQFSHPDDLDIDHSRILETFIDEEHVFSYDRRYLRKDGSVLWVSVHLSLVREEGTRKPEFLIVQYIDITARKEAEQKVLNDQAMYNLIFENTQDLITVSTPDGITRYCSPSIEPVLGYEQSEVVGRNNLAFYHPDDLREAASRSFTDQDLWICRVRHKTGHYVWFETAFHILRDAVGEVERIIGIGRDITERKRNEDMLAESQRIAKIGSWEWDVLHNRFTCTEEMRRIFSYRLTQSEADFDRYLACIHPDDRERMRAMFQLALEGGSYDWEFRIVQPDGQIRIIHALGKSMRDENGRIDKLAGTVVDITERKRMEGQLRESERQYRLISENSLDFISRHSADKRAEYLYASPSALKLLGYHPAELTGTSAYDYFHPDDVQRVNDYLIEQQLKADAYTVDYRIKRKDGRFIWVESSGRYTVDPDTGEFREIVAITRDITERKEYQRQLEESEQRYKSLFDNNPAAVYSMKLNGDYLTANANLEKITGYTLEELIGKYWGPLVHPKDLDRTIRNFELAKQGEPQSYDLTILHKDGHDVEINSTNIPIVVDGEVVGVYGITVDITERKRYMEQIEKLNDERSLILNSVSEGIFGLDEDGNITFINPAGAAILGYGADQFLRKNYRELLAYSRADGIPYRPEESPVLQTIRDGQPRYIPEEFTWRTDGSSFLSEYRVTPILDHGQIKGAVVVFRDITGEKEIIRAKESAEKADSAKSEFLAIVSHELRTPMNGVIGMTDLLLDTPLNEEQQDYAEMIRTSGEALMQILNEILDLSKIEAGKMEIRREPVDIRHVVGQVAELFSSKAAEKGVSLSSRADPAIPHYVMGDSSRLWQVLVNLVGNAVKFTERGSIRITVDLISRRDLGQFAIQIEVKDTGIGIPAAKLDHLFQPFTQLHPSLNRKYGGTGLGLSICKKLVELMGGSISVESLEGEGSAFRFILITERGDEAVEPTSEENATSAEAAEMDSSAGSRIQTLRILIAEDTHVNQRLLARMLEKTGCAVDVVQNGKEAVQAVQRNHYDLVFMDIEMPLMDGISAARCIRETLSADRIPVLVAVTAFARSEDREACLAAGMQDFIGKPISAGEVKRVLDQWCTPPI</sequence>
<evidence type="ECO:0000256" key="15">
    <source>
        <dbReference type="ARBA" id="ARBA00023012"/>
    </source>
</evidence>
<evidence type="ECO:0000256" key="14">
    <source>
        <dbReference type="ARBA" id="ARBA00022989"/>
    </source>
</evidence>
<dbReference type="InterPro" id="IPR003594">
    <property type="entry name" value="HATPase_dom"/>
</dbReference>
<dbReference type="NCBIfam" id="TIGR00229">
    <property type="entry name" value="sensory_box"/>
    <property type="match status" value="6"/>
</dbReference>
<feature type="domain" description="PAS" evidence="24">
    <location>
        <begin position="644"/>
        <end position="688"/>
    </location>
</feature>
<dbReference type="InterPro" id="IPR004358">
    <property type="entry name" value="Sig_transdc_His_kin-like_C"/>
</dbReference>
<dbReference type="InterPro" id="IPR011006">
    <property type="entry name" value="CheY-like_superfamily"/>
</dbReference>
<dbReference type="InterPro" id="IPR000014">
    <property type="entry name" value="PAS"/>
</dbReference>
<dbReference type="EMBL" id="CP033433">
    <property type="protein sequence ID" value="AYQ74365.1"/>
    <property type="molecule type" value="Genomic_DNA"/>
</dbReference>
<evidence type="ECO:0000256" key="12">
    <source>
        <dbReference type="ARBA" id="ARBA00022777"/>
    </source>
</evidence>
<dbReference type="InterPro" id="IPR013655">
    <property type="entry name" value="PAS_fold_3"/>
</dbReference>
<dbReference type="InterPro" id="IPR003661">
    <property type="entry name" value="HisK_dim/P_dom"/>
</dbReference>
<organism evidence="26 27">
    <name type="scientific">Cohnella candidum</name>
    <dbReference type="NCBI Taxonomy" id="2674991"/>
    <lineage>
        <taxon>Bacteria</taxon>
        <taxon>Bacillati</taxon>
        <taxon>Bacillota</taxon>
        <taxon>Bacilli</taxon>
        <taxon>Bacillales</taxon>
        <taxon>Paenibacillaceae</taxon>
        <taxon>Cohnella</taxon>
    </lineage>
</organism>
<feature type="modified residue" description="4-aspartylphosphate" evidence="20">
    <location>
        <position position="1085"/>
    </location>
</feature>
<keyword evidence="16" id="KW-0472">Membrane</keyword>
<feature type="coiled-coil region" evidence="21">
    <location>
        <begin position="496"/>
        <end position="523"/>
    </location>
</feature>
<evidence type="ECO:0000256" key="11">
    <source>
        <dbReference type="ARBA" id="ARBA00022741"/>
    </source>
</evidence>
<comment type="subcellular location">
    <subcellularLocation>
        <location evidence="2">Cell inner membrane</location>
        <topology evidence="2">Multi-pass membrane protein</topology>
    </subcellularLocation>
</comment>
<evidence type="ECO:0000259" key="24">
    <source>
        <dbReference type="PROSITE" id="PS50112"/>
    </source>
</evidence>
<comment type="subunit">
    <text evidence="17">At low DSF concentrations, interacts with RpfF.</text>
</comment>
<evidence type="ECO:0000256" key="10">
    <source>
        <dbReference type="ARBA" id="ARBA00022737"/>
    </source>
</evidence>
<dbReference type="InterPro" id="IPR001610">
    <property type="entry name" value="PAC"/>
</dbReference>
<evidence type="ECO:0000256" key="19">
    <source>
        <dbReference type="ARBA" id="ARBA00074306"/>
    </source>
</evidence>
<evidence type="ECO:0000259" key="25">
    <source>
        <dbReference type="PROSITE" id="PS50113"/>
    </source>
</evidence>
<keyword evidence="27" id="KW-1185">Reference proteome</keyword>
<proteinExistence type="inferred from homology"/>
<feature type="domain" description="PAC" evidence="25">
    <location>
        <begin position="208"/>
        <end position="263"/>
    </location>
</feature>
<evidence type="ECO:0000256" key="17">
    <source>
        <dbReference type="ARBA" id="ARBA00064003"/>
    </source>
</evidence>
<dbReference type="Pfam" id="PF08447">
    <property type="entry name" value="PAS_3"/>
    <property type="match status" value="4"/>
</dbReference>
<keyword evidence="10" id="KW-0677">Repeat</keyword>
<dbReference type="FunFam" id="1.10.287.130:FF:000002">
    <property type="entry name" value="Two-component osmosensing histidine kinase"/>
    <property type="match status" value="1"/>
</dbReference>
<evidence type="ECO:0000256" key="13">
    <source>
        <dbReference type="ARBA" id="ARBA00022840"/>
    </source>
</evidence>
<dbReference type="PROSITE" id="PS50109">
    <property type="entry name" value="HIS_KIN"/>
    <property type="match status" value="1"/>
</dbReference>
<feature type="domain" description="PAS" evidence="24">
    <location>
        <begin position="36"/>
        <end position="86"/>
    </location>
</feature>
<keyword evidence="9" id="KW-0812">Transmembrane</keyword>
<dbReference type="SMART" id="SM00448">
    <property type="entry name" value="REC"/>
    <property type="match status" value="1"/>
</dbReference>
<dbReference type="InterPro" id="IPR013767">
    <property type="entry name" value="PAS_fold"/>
</dbReference>
<keyword evidence="8" id="KW-0808">Transferase</keyword>
<dbReference type="GO" id="GO:0009927">
    <property type="term" value="F:histidine phosphotransfer kinase activity"/>
    <property type="evidence" value="ECO:0007669"/>
    <property type="project" value="TreeGrafter"/>
</dbReference>
<feature type="domain" description="PAS" evidence="24">
    <location>
        <begin position="513"/>
        <end position="583"/>
    </location>
</feature>
<dbReference type="Gene3D" id="3.30.565.10">
    <property type="entry name" value="Histidine kinase-like ATPase, C-terminal domain"/>
    <property type="match status" value="1"/>
</dbReference>
<dbReference type="Pfam" id="PF02518">
    <property type="entry name" value="HATPase_c"/>
    <property type="match status" value="1"/>
</dbReference>
<evidence type="ECO:0000313" key="26">
    <source>
        <dbReference type="EMBL" id="AYQ74365.1"/>
    </source>
</evidence>
<keyword evidence="7 20" id="KW-0597">Phosphoprotein</keyword>
<keyword evidence="6" id="KW-0997">Cell inner membrane</keyword>
<dbReference type="CDD" id="cd16922">
    <property type="entry name" value="HATPase_EvgS-ArcB-TorS-like"/>
    <property type="match status" value="1"/>
</dbReference>
<keyword evidence="13" id="KW-0067">ATP-binding</keyword>
<dbReference type="InterPro" id="IPR036890">
    <property type="entry name" value="HATPase_C_sf"/>
</dbReference>
<dbReference type="PROSITE" id="PS50110">
    <property type="entry name" value="RESPONSE_REGULATORY"/>
    <property type="match status" value="1"/>
</dbReference>
<gene>
    <name evidence="26" type="ORF">EAV92_18400</name>
</gene>
<protein>
    <recommendedName>
        <fullName evidence="19">Circadian input-output histidine kinase CikA</fullName>
        <ecNumber evidence="4">2.7.13.3</ecNumber>
    </recommendedName>
    <alternativeName>
        <fullName evidence="18">Sensory/regulatory protein RpfC</fullName>
    </alternativeName>
</protein>
<dbReference type="SUPFAM" id="SSF55785">
    <property type="entry name" value="PYP-like sensor domain (PAS domain)"/>
    <property type="match status" value="6"/>
</dbReference>
<dbReference type="CDD" id="cd00082">
    <property type="entry name" value="HisKA"/>
    <property type="match status" value="1"/>
</dbReference>
<dbReference type="InterPro" id="IPR000700">
    <property type="entry name" value="PAS-assoc_C"/>
</dbReference>
<dbReference type="KEGG" id="coh:EAV92_18400"/>
<dbReference type="SMART" id="SM00387">
    <property type="entry name" value="HATPase_c"/>
    <property type="match status" value="1"/>
</dbReference>
<feature type="domain" description="Response regulatory" evidence="23">
    <location>
        <begin position="1036"/>
        <end position="1153"/>
    </location>
</feature>
<keyword evidence="21" id="KW-0175">Coiled coil</keyword>